<dbReference type="AlphaFoldDB" id="A0A6I8V2W1"/>
<dbReference type="KEGG" id="dpo:6897397"/>
<dbReference type="Proteomes" id="UP000001819">
    <property type="component" value="Chromosome 2"/>
</dbReference>
<evidence type="ECO:0000256" key="1">
    <source>
        <dbReference type="SAM" id="SignalP"/>
    </source>
</evidence>
<dbReference type="RefSeq" id="XP_002137549.2">
    <property type="nucleotide sequence ID" value="XM_002137513.3"/>
</dbReference>
<keyword evidence="1" id="KW-0732">Signal</keyword>
<protein>
    <submittedName>
        <fullName evidence="3">Uncharacterized protein</fullName>
    </submittedName>
</protein>
<name>A0A6I8V2W1_DROPS</name>
<dbReference type="InParanoid" id="A0A6I8V2W1"/>
<reference evidence="3" key="2">
    <citation type="submission" date="2025-08" db="UniProtKB">
        <authorList>
            <consortium name="RefSeq"/>
        </authorList>
    </citation>
    <scope>IDENTIFICATION</scope>
    <source>
        <strain evidence="3">MV-25-SWS-2005</strain>
        <tissue evidence="3">Whole body</tissue>
    </source>
</reference>
<reference evidence="2" key="1">
    <citation type="submission" date="2024-06" db="UniProtKB">
        <authorList>
            <consortium name="RefSeq"/>
        </authorList>
    </citation>
    <scope>NUCLEOTIDE SEQUENCE [LARGE SCALE GENOMIC DNA]</scope>
    <source>
        <strain evidence="2">MV2-25</strain>
    </source>
</reference>
<accession>A0A6I8V2W1</accession>
<organism evidence="2 3">
    <name type="scientific">Drosophila pseudoobscura pseudoobscura</name>
    <name type="common">Fruit fly</name>
    <dbReference type="NCBI Taxonomy" id="46245"/>
    <lineage>
        <taxon>Eukaryota</taxon>
        <taxon>Metazoa</taxon>
        <taxon>Ecdysozoa</taxon>
        <taxon>Arthropoda</taxon>
        <taxon>Hexapoda</taxon>
        <taxon>Insecta</taxon>
        <taxon>Pterygota</taxon>
        <taxon>Neoptera</taxon>
        <taxon>Endopterygota</taxon>
        <taxon>Diptera</taxon>
        <taxon>Brachycera</taxon>
        <taxon>Muscomorpha</taxon>
        <taxon>Ephydroidea</taxon>
        <taxon>Drosophilidae</taxon>
        <taxon>Drosophila</taxon>
        <taxon>Sophophora</taxon>
    </lineage>
</organism>
<evidence type="ECO:0000313" key="2">
    <source>
        <dbReference type="Proteomes" id="UP000001819"/>
    </source>
</evidence>
<gene>
    <name evidence="3" type="primary">LOC6897397</name>
</gene>
<feature type="signal peptide" evidence="1">
    <location>
        <begin position="1"/>
        <end position="18"/>
    </location>
</feature>
<evidence type="ECO:0000313" key="3">
    <source>
        <dbReference type="RefSeq" id="XP_002137549.2"/>
    </source>
</evidence>
<feature type="chain" id="PRO_5026149577" evidence="1">
    <location>
        <begin position="19"/>
        <end position="155"/>
    </location>
</feature>
<proteinExistence type="predicted"/>
<keyword evidence="2" id="KW-1185">Reference proteome</keyword>
<sequence>MRLIQALATLLLLASTLSQFADLPASIRVQLSPRLLYRRKCGIQTDDIDPVGSVRVLLEKMELDHLNFEVVQAIEIPTYGLLFEMKSYDQAIEIATTWKRILRHNAEYGVVDTCPRGDSACVGPDFELQQTERDFFVGPSRTSTNFVGPTFRRGD</sequence>